<dbReference type="Gene3D" id="3.40.50.300">
    <property type="entry name" value="P-loop containing nucleotide triphosphate hydrolases"/>
    <property type="match status" value="1"/>
</dbReference>
<dbReference type="SUPFAM" id="SSF52540">
    <property type="entry name" value="P-loop containing nucleoside triphosphate hydrolases"/>
    <property type="match status" value="1"/>
</dbReference>
<dbReference type="EMBL" id="BARW01017017">
    <property type="protein sequence ID" value="GAI97853.1"/>
    <property type="molecule type" value="Genomic_DNA"/>
</dbReference>
<dbReference type="PANTHER" id="PTHR42711">
    <property type="entry name" value="ABC TRANSPORTER ATP-BINDING PROTEIN"/>
    <property type="match status" value="1"/>
</dbReference>
<feature type="non-terminal residue" evidence="6">
    <location>
        <position position="146"/>
    </location>
</feature>
<name>X1SY16_9ZZZZ</name>
<reference evidence="6" key="1">
    <citation type="journal article" date="2014" name="Front. Microbiol.">
        <title>High frequency of phylogenetically diverse reductive dehalogenase-homologous genes in deep subseafloor sedimentary metagenomes.</title>
        <authorList>
            <person name="Kawai M."/>
            <person name="Futagami T."/>
            <person name="Toyoda A."/>
            <person name="Takaki Y."/>
            <person name="Nishi S."/>
            <person name="Hori S."/>
            <person name="Arai W."/>
            <person name="Tsubouchi T."/>
            <person name="Morono Y."/>
            <person name="Uchiyama I."/>
            <person name="Ito T."/>
            <person name="Fujiyama A."/>
            <person name="Inagaki F."/>
            <person name="Takami H."/>
        </authorList>
    </citation>
    <scope>NUCLEOTIDE SEQUENCE</scope>
    <source>
        <strain evidence="6">Expedition CK06-06</strain>
    </source>
</reference>
<evidence type="ECO:0000256" key="2">
    <source>
        <dbReference type="ARBA" id="ARBA00022448"/>
    </source>
</evidence>
<proteinExistence type="inferred from homology"/>
<evidence type="ECO:0000259" key="5">
    <source>
        <dbReference type="Pfam" id="PF00005"/>
    </source>
</evidence>
<sequence length="146" mass="16277">MSKQIAVQCSDLSKVYTGGVEALKKVSLNLEKGKIHIIIGPNGAGKTTFLRIATTELSPTSGSMTLFGHDVMKDKGAITKLIGVMPQQALMYKQLTAWEHVYFFTLLKGFSRTEARKETERSLKLLNLYDRRNDELYQFSGGMINA</sequence>
<evidence type="ECO:0000256" key="3">
    <source>
        <dbReference type="ARBA" id="ARBA00022741"/>
    </source>
</evidence>
<feature type="domain" description="ABC transporter" evidence="5">
    <location>
        <begin position="23"/>
        <end position="143"/>
    </location>
</feature>
<dbReference type="InterPro" id="IPR003439">
    <property type="entry name" value="ABC_transporter-like_ATP-bd"/>
</dbReference>
<dbReference type="GO" id="GO:0005524">
    <property type="term" value="F:ATP binding"/>
    <property type="evidence" value="ECO:0007669"/>
    <property type="project" value="UniProtKB-KW"/>
</dbReference>
<keyword evidence="2" id="KW-0813">Transport</keyword>
<dbReference type="InterPro" id="IPR027417">
    <property type="entry name" value="P-loop_NTPase"/>
</dbReference>
<evidence type="ECO:0000256" key="4">
    <source>
        <dbReference type="ARBA" id="ARBA00022840"/>
    </source>
</evidence>
<dbReference type="InterPro" id="IPR050763">
    <property type="entry name" value="ABC_transporter_ATP-binding"/>
</dbReference>
<gene>
    <name evidence="6" type="ORF">S12H4_29494</name>
</gene>
<comment type="caution">
    <text evidence="6">The sequence shown here is derived from an EMBL/GenBank/DDBJ whole genome shotgun (WGS) entry which is preliminary data.</text>
</comment>
<protein>
    <recommendedName>
        <fullName evidence="5">ABC transporter domain-containing protein</fullName>
    </recommendedName>
</protein>
<keyword evidence="3" id="KW-0547">Nucleotide-binding</keyword>
<evidence type="ECO:0000256" key="1">
    <source>
        <dbReference type="ARBA" id="ARBA00005417"/>
    </source>
</evidence>
<dbReference type="Pfam" id="PF00005">
    <property type="entry name" value="ABC_tran"/>
    <property type="match status" value="1"/>
</dbReference>
<dbReference type="AlphaFoldDB" id="X1SY16"/>
<keyword evidence="4" id="KW-0067">ATP-binding</keyword>
<evidence type="ECO:0000313" key="6">
    <source>
        <dbReference type="EMBL" id="GAI97853.1"/>
    </source>
</evidence>
<dbReference type="PANTHER" id="PTHR42711:SF5">
    <property type="entry name" value="ABC TRANSPORTER ATP-BINDING PROTEIN NATA"/>
    <property type="match status" value="1"/>
</dbReference>
<dbReference type="GO" id="GO:0016887">
    <property type="term" value="F:ATP hydrolysis activity"/>
    <property type="evidence" value="ECO:0007669"/>
    <property type="project" value="InterPro"/>
</dbReference>
<accession>X1SY16</accession>
<organism evidence="6">
    <name type="scientific">marine sediment metagenome</name>
    <dbReference type="NCBI Taxonomy" id="412755"/>
    <lineage>
        <taxon>unclassified sequences</taxon>
        <taxon>metagenomes</taxon>
        <taxon>ecological metagenomes</taxon>
    </lineage>
</organism>
<comment type="similarity">
    <text evidence="1">Belongs to the ABC transporter superfamily.</text>
</comment>